<evidence type="ECO:0000313" key="3">
    <source>
        <dbReference type="Proteomes" id="UP001633002"/>
    </source>
</evidence>
<name>A0ABD3GIE5_9MARC</name>
<gene>
    <name evidence="2" type="ORF">R1sor_021397</name>
</gene>
<comment type="caution">
    <text evidence="2">The sequence shown here is derived from an EMBL/GenBank/DDBJ whole genome shotgun (WGS) entry which is preliminary data.</text>
</comment>
<feature type="compositionally biased region" description="Polar residues" evidence="1">
    <location>
        <begin position="191"/>
        <end position="200"/>
    </location>
</feature>
<sequence>MDRSPKIDAFAVMENVLGNSVGLRPTGSPTHSSVPVDRSHANSQSKDSATNTSNSGPWRSLSKIPTKGREQENEAAKKIPNARTNHPKAKNCPYPPVSGTRPRETREQNVNLKPQAPRPASIDELTGEKNLHTASTSAGGEMPKHDDRGFTKVSGKKGSTNNMQQSQERKPHSRNLFNVLTELETTEEHASTQGQMATDSPKSEGSGADLDDKVDTVVQDQGLGETSTKEDKVTDSQSADPQEEDTSEEMEPTTPRDSTAGHRESEGEVQESGDFRL</sequence>
<feature type="compositionally biased region" description="Polar residues" evidence="1">
    <location>
        <begin position="157"/>
        <end position="166"/>
    </location>
</feature>
<dbReference type="EMBL" id="JBJQOH010000007">
    <property type="protein sequence ID" value="KAL3678441.1"/>
    <property type="molecule type" value="Genomic_DNA"/>
</dbReference>
<keyword evidence="3" id="KW-1185">Reference proteome</keyword>
<accession>A0ABD3GIE5</accession>
<organism evidence="2 3">
    <name type="scientific">Riccia sorocarpa</name>
    <dbReference type="NCBI Taxonomy" id="122646"/>
    <lineage>
        <taxon>Eukaryota</taxon>
        <taxon>Viridiplantae</taxon>
        <taxon>Streptophyta</taxon>
        <taxon>Embryophyta</taxon>
        <taxon>Marchantiophyta</taxon>
        <taxon>Marchantiopsida</taxon>
        <taxon>Marchantiidae</taxon>
        <taxon>Marchantiales</taxon>
        <taxon>Ricciaceae</taxon>
        <taxon>Riccia</taxon>
    </lineage>
</organism>
<feature type="compositionally biased region" description="Basic and acidic residues" evidence="1">
    <location>
        <begin position="67"/>
        <end position="77"/>
    </location>
</feature>
<dbReference type="Proteomes" id="UP001633002">
    <property type="component" value="Unassembled WGS sequence"/>
</dbReference>
<protein>
    <submittedName>
        <fullName evidence="2">Uncharacterized protein</fullName>
    </submittedName>
</protein>
<reference evidence="2 3" key="1">
    <citation type="submission" date="2024-09" db="EMBL/GenBank/DDBJ databases">
        <title>Chromosome-scale assembly of Riccia sorocarpa.</title>
        <authorList>
            <person name="Paukszto L."/>
        </authorList>
    </citation>
    <scope>NUCLEOTIDE SEQUENCE [LARGE SCALE GENOMIC DNA]</scope>
    <source>
        <strain evidence="2">LP-2024</strain>
        <tissue evidence="2">Aerial parts of the thallus</tissue>
    </source>
</reference>
<evidence type="ECO:0000256" key="1">
    <source>
        <dbReference type="SAM" id="MobiDB-lite"/>
    </source>
</evidence>
<evidence type="ECO:0000313" key="2">
    <source>
        <dbReference type="EMBL" id="KAL3678441.1"/>
    </source>
</evidence>
<proteinExistence type="predicted"/>
<feature type="compositionally biased region" description="Acidic residues" evidence="1">
    <location>
        <begin position="241"/>
        <end position="251"/>
    </location>
</feature>
<dbReference type="AlphaFoldDB" id="A0ABD3GIE5"/>
<feature type="compositionally biased region" description="Polar residues" evidence="1">
    <location>
        <begin position="41"/>
        <end position="57"/>
    </location>
</feature>
<feature type="region of interest" description="Disordered" evidence="1">
    <location>
        <begin position="19"/>
        <end position="277"/>
    </location>
</feature>